<evidence type="ECO:0000313" key="2">
    <source>
        <dbReference type="Proteomes" id="UP000054047"/>
    </source>
</evidence>
<gene>
    <name evidence="1" type="ORF">ANCDUO_01740</name>
</gene>
<dbReference type="EMBL" id="KN726520">
    <property type="protein sequence ID" value="KIH67928.1"/>
    <property type="molecule type" value="Genomic_DNA"/>
</dbReference>
<evidence type="ECO:0000313" key="1">
    <source>
        <dbReference type="EMBL" id="KIH67928.1"/>
    </source>
</evidence>
<dbReference type="Proteomes" id="UP000054047">
    <property type="component" value="Unassembled WGS sequence"/>
</dbReference>
<name>A0A0C2DDG7_9BILA</name>
<dbReference type="AlphaFoldDB" id="A0A0C2DDG7"/>
<organism evidence="1 2">
    <name type="scientific">Ancylostoma duodenale</name>
    <dbReference type="NCBI Taxonomy" id="51022"/>
    <lineage>
        <taxon>Eukaryota</taxon>
        <taxon>Metazoa</taxon>
        <taxon>Ecdysozoa</taxon>
        <taxon>Nematoda</taxon>
        <taxon>Chromadorea</taxon>
        <taxon>Rhabditida</taxon>
        <taxon>Rhabditina</taxon>
        <taxon>Rhabditomorpha</taxon>
        <taxon>Strongyloidea</taxon>
        <taxon>Ancylostomatidae</taxon>
        <taxon>Ancylostomatinae</taxon>
        <taxon>Ancylostoma</taxon>
    </lineage>
</organism>
<reference evidence="1 2" key="1">
    <citation type="submission" date="2013-12" db="EMBL/GenBank/DDBJ databases">
        <title>Draft genome of the parsitic nematode Ancylostoma duodenale.</title>
        <authorList>
            <person name="Mitreva M."/>
        </authorList>
    </citation>
    <scope>NUCLEOTIDE SEQUENCE [LARGE SCALE GENOMIC DNA]</scope>
    <source>
        <strain evidence="1 2">Zhejiang</strain>
    </source>
</reference>
<dbReference type="OrthoDB" id="5792463at2759"/>
<keyword evidence="2" id="KW-1185">Reference proteome</keyword>
<protein>
    <submittedName>
        <fullName evidence="1">Uncharacterized protein</fullName>
    </submittedName>
</protein>
<sequence length="291" mass="32504">MARTHPKEFASVDIDRFVSTASNADLLSFLHLFSDVEVEVCGSIWDKAAGLLASSMASNANLRAFVINQRHRLLMFLPNGHQITYRIFFVHLVKYYMTYMLVSVPDANIAQPDPEFLFAFCNGVLSRLEGQHLPFVSQLLPIWIYSVLAYSRSRELDTKGFTSMIWDHISRMLVTVDAQATVELSPGNSEAFLMRFITVLGDNATSDCVRKIVADAITFQLGNQIVTLLKSDDKDMQERVVRVCCEILHKIGPTLLAIAEDEAPRIGLNRTAFVVITQAVVSNGKISGETR</sequence>
<proteinExistence type="predicted"/>
<accession>A0A0C2DDG7</accession>